<dbReference type="InterPro" id="IPR001387">
    <property type="entry name" value="Cro/C1-type_HTH"/>
</dbReference>
<dbReference type="PROSITE" id="PS50943">
    <property type="entry name" value="HTH_CROC1"/>
    <property type="match status" value="1"/>
</dbReference>
<dbReference type="SMART" id="SM00530">
    <property type="entry name" value="HTH_XRE"/>
    <property type="match status" value="1"/>
</dbReference>
<accession>A0ABW5F3X0</accession>
<evidence type="ECO:0000313" key="3">
    <source>
        <dbReference type="Proteomes" id="UP001597448"/>
    </source>
</evidence>
<dbReference type="CDD" id="cd00093">
    <property type="entry name" value="HTH_XRE"/>
    <property type="match status" value="1"/>
</dbReference>
<organism evidence="2 3">
    <name type="scientific">Paenibacillus rhizoplanae</name>
    <dbReference type="NCBI Taxonomy" id="1917181"/>
    <lineage>
        <taxon>Bacteria</taxon>
        <taxon>Bacillati</taxon>
        <taxon>Bacillota</taxon>
        <taxon>Bacilli</taxon>
        <taxon>Bacillales</taxon>
        <taxon>Paenibacillaceae</taxon>
        <taxon>Paenibacillus</taxon>
    </lineage>
</organism>
<gene>
    <name evidence="2" type="ORF">ACFSX3_01570</name>
</gene>
<dbReference type="InterPro" id="IPR010982">
    <property type="entry name" value="Lambda_DNA-bd_dom_sf"/>
</dbReference>
<proteinExistence type="predicted"/>
<reference evidence="3" key="1">
    <citation type="journal article" date="2019" name="Int. J. Syst. Evol. Microbiol.">
        <title>The Global Catalogue of Microorganisms (GCM) 10K type strain sequencing project: providing services to taxonomists for standard genome sequencing and annotation.</title>
        <authorList>
            <consortium name="The Broad Institute Genomics Platform"/>
            <consortium name="The Broad Institute Genome Sequencing Center for Infectious Disease"/>
            <person name="Wu L."/>
            <person name="Ma J."/>
        </authorList>
    </citation>
    <scope>NUCLEOTIDE SEQUENCE [LARGE SCALE GENOMIC DNA]</scope>
    <source>
        <strain evidence="3">CCM 8725</strain>
    </source>
</reference>
<dbReference type="Proteomes" id="UP001597448">
    <property type="component" value="Unassembled WGS sequence"/>
</dbReference>
<evidence type="ECO:0000259" key="1">
    <source>
        <dbReference type="PROSITE" id="PS50943"/>
    </source>
</evidence>
<dbReference type="EMBL" id="JBHUKY010000006">
    <property type="protein sequence ID" value="MFD2408537.1"/>
    <property type="molecule type" value="Genomic_DNA"/>
</dbReference>
<feature type="domain" description="HTH cro/C1-type" evidence="1">
    <location>
        <begin position="11"/>
        <end position="65"/>
    </location>
</feature>
<sequence length="464" mass="53941">MKPAVMIRDQLADYLTQHGLSINQFAISSGINSGTLSRIINGHQPIAMSHLELITAGMGLSEDFFYSLYVEECFYYSAPTWRRLRPFIVKCAELGRTDCIERLVENLLDNLTYVPMLYEVAEGLFQQGHWPAAALLYENVSASEKYQYSERLATCQYRLFQIALGDDQSTNLRAATLFESYVPRLNEADQLDGLKDLLEVYYSLQQWPKVDELAEKMLGLATLRYNLQLQSSLNRGNIKTSKTPLYLYILRAHLFLSSICMEYGDYKSAIELVPRYMDGSWIKEDDEEARRTLVQFREWGTANIYLYRMLDGQIEVLDEYVEYISAQTDEIFTAMYNIIRCANWYNWNVDHILERFSAYIPYRTYKSEFGQYNSQIMADKHARFLAELANYYLHNKRNRGIEFLLESLESSSIINNESVVITCVNLFEQYRDAASGEEMERYKLLIREVCKPNETTIYQASGSM</sequence>
<dbReference type="SUPFAM" id="SSF47413">
    <property type="entry name" value="lambda repressor-like DNA-binding domains"/>
    <property type="match status" value="1"/>
</dbReference>
<comment type="caution">
    <text evidence="2">The sequence shown here is derived from an EMBL/GenBank/DDBJ whole genome shotgun (WGS) entry which is preliminary data.</text>
</comment>
<name>A0ABW5F3X0_9BACL</name>
<keyword evidence="3" id="KW-1185">Reference proteome</keyword>
<dbReference type="RefSeq" id="WP_379254600.1">
    <property type="nucleotide sequence ID" value="NZ_JBHSVQ010000001.1"/>
</dbReference>
<dbReference type="Gene3D" id="1.10.260.40">
    <property type="entry name" value="lambda repressor-like DNA-binding domains"/>
    <property type="match status" value="1"/>
</dbReference>
<protein>
    <submittedName>
        <fullName evidence="2">Helix-turn-helix domain-containing protein</fullName>
    </submittedName>
</protein>
<evidence type="ECO:0000313" key="2">
    <source>
        <dbReference type="EMBL" id="MFD2408537.1"/>
    </source>
</evidence>